<dbReference type="RefSeq" id="WP_188166187.1">
    <property type="nucleotide sequence ID" value="NZ_JACVVX010000007.1"/>
</dbReference>
<dbReference type="Proteomes" id="UP000643405">
    <property type="component" value="Unassembled WGS sequence"/>
</dbReference>
<protein>
    <submittedName>
        <fullName evidence="3">Tripartite tricarboxylate transporter substrate binding protein</fullName>
    </submittedName>
</protein>
<keyword evidence="2" id="KW-0732">Signal</keyword>
<proteinExistence type="inferred from homology"/>
<name>A0A8J6U3I3_9HYPH</name>
<dbReference type="PANTHER" id="PTHR42928:SF5">
    <property type="entry name" value="BLR1237 PROTEIN"/>
    <property type="match status" value="1"/>
</dbReference>
<dbReference type="InterPro" id="IPR005064">
    <property type="entry name" value="BUG"/>
</dbReference>
<dbReference type="SUPFAM" id="SSF53850">
    <property type="entry name" value="Periplasmic binding protein-like II"/>
    <property type="match status" value="1"/>
</dbReference>
<evidence type="ECO:0000256" key="2">
    <source>
        <dbReference type="SAM" id="SignalP"/>
    </source>
</evidence>
<gene>
    <name evidence="3" type="ORF">ICI42_18990</name>
</gene>
<comment type="caution">
    <text evidence="3">The sequence shown here is derived from an EMBL/GenBank/DDBJ whole genome shotgun (WGS) entry which is preliminary data.</text>
</comment>
<evidence type="ECO:0000313" key="4">
    <source>
        <dbReference type="Proteomes" id="UP000643405"/>
    </source>
</evidence>
<dbReference type="Gene3D" id="3.40.190.150">
    <property type="entry name" value="Bordetella uptake gene, domain 1"/>
    <property type="match status" value="1"/>
</dbReference>
<dbReference type="Pfam" id="PF03401">
    <property type="entry name" value="TctC"/>
    <property type="match status" value="1"/>
</dbReference>
<dbReference type="AlphaFoldDB" id="A0A8J6U3I3"/>
<dbReference type="Gene3D" id="3.40.190.10">
    <property type="entry name" value="Periplasmic binding protein-like II"/>
    <property type="match status" value="1"/>
</dbReference>
<comment type="similarity">
    <text evidence="1">Belongs to the UPF0065 (bug) family.</text>
</comment>
<feature type="chain" id="PRO_5035299470" evidence="2">
    <location>
        <begin position="24"/>
        <end position="322"/>
    </location>
</feature>
<keyword evidence="4" id="KW-1185">Reference proteome</keyword>
<dbReference type="CDD" id="cd07012">
    <property type="entry name" value="PBP2_Bug_TTT"/>
    <property type="match status" value="1"/>
</dbReference>
<reference evidence="3" key="1">
    <citation type="submission" date="2020-09" db="EMBL/GenBank/DDBJ databases">
        <title>Genome seq and assembly of Tianweitania sp.</title>
        <authorList>
            <person name="Chhetri G."/>
        </authorList>
    </citation>
    <scope>NUCLEOTIDE SEQUENCE</scope>
    <source>
        <strain evidence="3">Rool2</strain>
    </source>
</reference>
<dbReference type="PIRSF" id="PIRSF017082">
    <property type="entry name" value="YflP"/>
    <property type="match status" value="1"/>
</dbReference>
<evidence type="ECO:0000313" key="3">
    <source>
        <dbReference type="EMBL" id="MBD0416743.1"/>
    </source>
</evidence>
<dbReference type="EMBL" id="JACVVX010000007">
    <property type="protein sequence ID" value="MBD0416743.1"/>
    <property type="molecule type" value="Genomic_DNA"/>
</dbReference>
<sequence length="322" mass="33908">MRFLTTALMTSVLSVTCAISAQAQDWPAKPVTIIGGGAPGGPVEMVVRGFSEPLSKMLNQQFVIESKPGAGGNIANEFVSRSAPDGYTFGMTSVAPHGIGPTLYKKLSYDPANFTFVARIAGFPNVIYVPKDSPYNSLADLVKAAKENPGEISQGSIGVGSSTQMIGVLLMQNSGTQISHIPFKGSAPLMNAIMSGELDVAVDNLPGALGQIKAGAVKALAVTTKTRSRQLPDVPTVAESGYPDFDVTSWYALIGPKGIPDDILAKISSEIKTILASKEAEDYYGKMGAEIIYQLPADFQAFVQAEMTRWAPIVKASGATVD</sequence>
<dbReference type="InterPro" id="IPR042100">
    <property type="entry name" value="Bug_dom1"/>
</dbReference>
<feature type="signal peptide" evidence="2">
    <location>
        <begin position="1"/>
        <end position="23"/>
    </location>
</feature>
<dbReference type="PANTHER" id="PTHR42928">
    <property type="entry name" value="TRICARBOXYLATE-BINDING PROTEIN"/>
    <property type="match status" value="1"/>
</dbReference>
<accession>A0A8J6U3I3</accession>
<evidence type="ECO:0000256" key="1">
    <source>
        <dbReference type="ARBA" id="ARBA00006987"/>
    </source>
</evidence>
<organism evidence="3 4">
    <name type="scientific">Oryzicola mucosus</name>
    <dbReference type="NCBI Taxonomy" id="2767425"/>
    <lineage>
        <taxon>Bacteria</taxon>
        <taxon>Pseudomonadati</taxon>
        <taxon>Pseudomonadota</taxon>
        <taxon>Alphaproteobacteria</taxon>
        <taxon>Hyphomicrobiales</taxon>
        <taxon>Phyllobacteriaceae</taxon>
        <taxon>Oryzicola</taxon>
    </lineage>
</organism>